<dbReference type="OrthoDB" id="5595506at2759"/>
<dbReference type="Proteomes" id="UP000000561">
    <property type="component" value="Chromosome 12"/>
</dbReference>
<keyword evidence="7 10" id="KW-0496">Mitochondrion</keyword>
<keyword evidence="6 11" id="KW-0175">Coiled coil</keyword>
<feature type="compositionally biased region" description="Polar residues" evidence="12">
    <location>
        <begin position="151"/>
        <end position="176"/>
    </location>
</feature>
<dbReference type="eggNOG" id="ENOG502QQ1E">
    <property type="taxonomic scope" value="Eukaryota"/>
</dbReference>
<evidence type="ECO:0000256" key="5">
    <source>
        <dbReference type="ARBA" id="ARBA00022989"/>
    </source>
</evidence>
<feature type="compositionally biased region" description="Basic and acidic residues" evidence="12">
    <location>
        <begin position="135"/>
        <end position="144"/>
    </location>
</feature>
<keyword evidence="5 10" id="KW-1133">Transmembrane helix</keyword>
<feature type="coiled-coil region" evidence="11">
    <location>
        <begin position="306"/>
        <end position="333"/>
    </location>
</feature>
<dbReference type="EMBL" id="CM003151">
    <property type="protein sequence ID" value="KIS67662.1"/>
    <property type="molecule type" value="Genomic_DNA"/>
</dbReference>
<protein>
    <recommendedName>
        <fullName evidence="10">Sensitive to high expression protein 9, mitochondrial</fullName>
    </recommendedName>
</protein>
<dbReference type="AlphaFoldDB" id="A0A0D1C1D7"/>
<comment type="function">
    <text evidence="9">Required for the maintenance of the structure of the mitochondrial inner membrane. Involved in mitochondrial morphology. Causes growth arrest when highly overexpressed.</text>
</comment>
<evidence type="ECO:0000256" key="9">
    <source>
        <dbReference type="ARBA" id="ARBA00024807"/>
    </source>
</evidence>
<accession>A0A0D1C1D7</accession>
<dbReference type="PANTHER" id="PTHR31961">
    <property type="entry name" value="SENSITIVE TO HIGH EXPRESSION PROTEIN 9, MITOCHONDRIAL"/>
    <property type="match status" value="1"/>
</dbReference>
<feature type="compositionally biased region" description="Basic and acidic residues" evidence="12">
    <location>
        <begin position="97"/>
        <end position="120"/>
    </location>
</feature>
<dbReference type="KEGG" id="uma:UMAG_04166"/>
<evidence type="ECO:0000256" key="7">
    <source>
        <dbReference type="ARBA" id="ARBA00023128"/>
    </source>
</evidence>
<evidence type="ECO:0000256" key="3">
    <source>
        <dbReference type="ARBA" id="ARBA00022792"/>
    </source>
</evidence>
<dbReference type="RefSeq" id="XP_011390655.1">
    <property type="nucleotide sequence ID" value="XM_011392353.1"/>
</dbReference>
<keyword evidence="3 10" id="KW-0999">Mitochondrion inner membrane</keyword>
<organism evidence="13 14">
    <name type="scientific">Mycosarcoma maydis</name>
    <name type="common">Corn smut fungus</name>
    <name type="synonym">Ustilago maydis</name>
    <dbReference type="NCBI Taxonomy" id="5270"/>
    <lineage>
        <taxon>Eukaryota</taxon>
        <taxon>Fungi</taxon>
        <taxon>Dikarya</taxon>
        <taxon>Basidiomycota</taxon>
        <taxon>Ustilaginomycotina</taxon>
        <taxon>Ustilaginomycetes</taxon>
        <taxon>Ustilaginales</taxon>
        <taxon>Ustilaginaceae</taxon>
        <taxon>Mycosarcoma</taxon>
    </lineage>
</organism>
<sequence length="499" mass="54670">MRPALASSVWTAIARASTSTTRAGPSTRSIALSSTRSGGHVKSRYCTKAHAGRLACAVVYRSLWSVASRRNDNPHFLVRALSGSISRCADDAQDKLRVSSVNHREQDDQKHAFLPEEKPPSNESPPQAAVIADTKPPEASHPAEMDVAASPSLTSCSASTTGERSKSTANSASPSATVLERFRSTSSSLPLFDGLTSSTSVSTALSSISLHTRTLLTQLRTKLSHLSSQYNMHTGYTAIEELKHRIGTLETSLEAARTLASTAKKTYLMAVQERSASQRETNDLLSRKNSWSETDLSRYTELLRKEHALSRHESEAEKELERSEAEVQASFDQLMKAVLVRYHEEQVWSDRMRGMSTYASLVVAGLNAFLFILAILLVEPYKRKKLAETFEKRLVAAEHESRRLILDSVDGFRSELSVVLAGKPAKPVNEVETEVPSLIPPVAEHQVTQVPPVVEPETPPTATLKQRHVRQDEERLVFASTVGVVVGAALSLFISACWA</sequence>
<dbReference type="GO" id="GO:0007007">
    <property type="term" value="P:inner mitochondrial membrane organization"/>
    <property type="evidence" value="ECO:0000318"/>
    <property type="project" value="GO_Central"/>
</dbReference>
<gene>
    <name evidence="13" type="ORF">UMAG_04166</name>
</gene>
<keyword evidence="4 10" id="KW-0809">Transit peptide</keyword>
<dbReference type="GO" id="GO:0005743">
    <property type="term" value="C:mitochondrial inner membrane"/>
    <property type="evidence" value="ECO:0000318"/>
    <property type="project" value="GO_Central"/>
</dbReference>
<keyword evidence="14" id="KW-1185">Reference proteome</keyword>
<dbReference type="VEuPathDB" id="FungiDB:UMAG_04166"/>
<evidence type="ECO:0000313" key="14">
    <source>
        <dbReference type="Proteomes" id="UP000000561"/>
    </source>
</evidence>
<evidence type="ECO:0000256" key="10">
    <source>
        <dbReference type="RuleBase" id="RU364128"/>
    </source>
</evidence>
<feature type="region of interest" description="Disordered" evidence="12">
    <location>
        <begin position="97"/>
        <end position="177"/>
    </location>
</feature>
<reference evidence="13 14" key="1">
    <citation type="journal article" date="2006" name="Nature">
        <title>Insights from the genome of the biotrophic fungal plant pathogen Ustilago maydis.</title>
        <authorList>
            <person name="Kamper J."/>
            <person name="Kahmann R."/>
            <person name="Bolker M."/>
            <person name="Ma L.J."/>
            <person name="Brefort T."/>
            <person name="Saville B.J."/>
            <person name="Banuett F."/>
            <person name="Kronstad J.W."/>
            <person name="Gold S.E."/>
            <person name="Muller O."/>
            <person name="Perlin M.H."/>
            <person name="Wosten H.A."/>
            <person name="de Vries R."/>
            <person name="Ruiz-Herrera J."/>
            <person name="Reynaga-Pena C.G."/>
            <person name="Snetselaar K."/>
            <person name="McCann M."/>
            <person name="Perez-Martin J."/>
            <person name="Feldbrugge M."/>
            <person name="Basse C.W."/>
            <person name="Steinberg G."/>
            <person name="Ibeas J.I."/>
            <person name="Holloman W."/>
            <person name="Guzman P."/>
            <person name="Farman M."/>
            <person name="Stajich J.E."/>
            <person name="Sentandreu R."/>
            <person name="Gonzalez-Prieto J.M."/>
            <person name="Kennell J.C."/>
            <person name="Molina L."/>
            <person name="Schirawski J."/>
            <person name="Mendoza-Mendoza A."/>
            <person name="Greilinger D."/>
            <person name="Munch K."/>
            <person name="Rossel N."/>
            <person name="Scherer M."/>
            <person name="Vranes M."/>
            <person name="Ladendorf O."/>
            <person name="Vincon V."/>
            <person name="Fuchs U."/>
            <person name="Sandrock B."/>
            <person name="Meng S."/>
            <person name="Ho E.C."/>
            <person name="Cahill M.J."/>
            <person name="Boyce K.J."/>
            <person name="Klose J."/>
            <person name="Klosterman S.J."/>
            <person name="Deelstra H.J."/>
            <person name="Ortiz-Castellanos L."/>
            <person name="Li W."/>
            <person name="Sanchez-Alonso P."/>
            <person name="Schreier P.H."/>
            <person name="Hauser-Hahn I."/>
            <person name="Vaupel M."/>
            <person name="Koopmann E."/>
            <person name="Friedrich G."/>
            <person name="Voss H."/>
            <person name="Schluter T."/>
            <person name="Margolis J."/>
            <person name="Platt D."/>
            <person name="Swimmer C."/>
            <person name="Gnirke A."/>
            <person name="Chen F."/>
            <person name="Vysotskaia V."/>
            <person name="Mannhaupt G."/>
            <person name="Guldener U."/>
            <person name="Munsterkotter M."/>
            <person name="Haase D."/>
            <person name="Oesterheld M."/>
            <person name="Mewes H.W."/>
            <person name="Mauceli E.W."/>
            <person name="DeCaprio D."/>
            <person name="Wade C.M."/>
            <person name="Butler J."/>
            <person name="Young S."/>
            <person name="Jaffe D.B."/>
            <person name="Calvo S."/>
            <person name="Nusbaum C."/>
            <person name="Galagan J."/>
            <person name="Birren B.W."/>
        </authorList>
    </citation>
    <scope>NUCLEOTIDE SEQUENCE [LARGE SCALE GENOMIC DNA]</scope>
    <source>
        <strain evidence="14">DSM 14603 / FGSC 9021 / UM521</strain>
    </source>
</reference>
<proteinExistence type="inferred from homology"/>
<name>A0A0D1C1D7_MYCMD</name>
<dbReference type="OMA" id="MRGMSTY"/>
<keyword evidence="8 10" id="KW-0472">Membrane</keyword>
<dbReference type="PANTHER" id="PTHR31961:SF3">
    <property type="entry name" value="SENSITIVE TO HIGH EXPRESSION PROTEIN 9, MITOCHONDRIAL"/>
    <property type="match status" value="1"/>
</dbReference>
<evidence type="ECO:0000256" key="6">
    <source>
        <dbReference type="ARBA" id="ARBA00023054"/>
    </source>
</evidence>
<dbReference type="Pfam" id="PF05546">
    <property type="entry name" value="She9_MDM33"/>
    <property type="match status" value="1"/>
</dbReference>
<evidence type="ECO:0000256" key="11">
    <source>
        <dbReference type="SAM" id="Coils"/>
    </source>
</evidence>
<evidence type="ECO:0000313" key="13">
    <source>
        <dbReference type="EMBL" id="KIS67662.1"/>
    </source>
</evidence>
<dbReference type="InParanoid" id="A0A0D1C1D7"/>
<dbReference type="InterPro" id="IPR008839">
    <property type="entry name" value="MDM33_fungi"/>
</dbReference>
<feature type="transmembrane region" description="Helical" evidence="10">
    <location>
        <begin position="476"/>
        <end position="496"/>
    </location>
</feature>
<comment type="similarity">
    <text evidence="1 10">Belongs to the SHE9 family.</text>
</comment>
<comment type="subcellular location">
    <subcellularLocation>
        <location evidence="10">Mitochondrion inner membrane</location>
        <topology evidence="10">Multi-pass membrane protein</topology>
    </subcellularLocation>
</comment>
<evidence type="ECO:0000256" key="8">
    <source>
        <dbReference type="ARBA" id="ARBA00023136"/>
    </source>
</evidence>
<dbReference type="GeneID" id="23564426"/>
<evidence type="ECO:0000256" key="1">
    <source>
        <dbReference type="ARBA" id="ARBA00007472"/>
    </source>
</evidence>
<feature type="transmembrane region" description="Helical" evidence="10">
    <location>
        <begin position="358"/>
        <end position="378"/>
    </location>
</feature>
<evidence type="ECO:0000256" key="12">
    <source>
        <dbReference type="SAM" id="MobiDB-lite"/>
    </source>
</evidence>
<evidence type="ECO:0000256" key="2">
    <source>
        <dbReference type="ARBA" id="ARBA00022692"/>
    </source>
</evidence>
<evidence type="ECO:0000256" key="4">
    <source>
        <dbReference type="ARBA" id="ARBA00022946"/>
    </source>
</evidence>
<keyword evidence="2 10" id="KW-0812">Transmembrane</keyword>
<comment type="subunit">
    <text evidence="10">Homooligomer.</text>
</comment>